<dbReference type="InterPro" id="IPR011098">
    <property type="entry name" value="G5_dom"/>
</dbReference>
<dbReference type="Pfam" id="PF07501">
    <property type="entry name" value="G5"/>
    <property type="match status" value="1"/>
</dbReference>
<keyword evidence="2" id="KW-0812">Transmembrane</keyword>
<dbReference type="InterPro" id="IPR036908">
    <property type="entry name" value="RlpA-like_sf"/>
</dbReference>
<dbReference type="GO" id="GO:0009254">
    <property type="term" value="P:peptidoglycan turnover"/>
    <property type="evidence" value="ECO:0007669"/>
    <property type="project" value="InterPro"/>
</dbReference>
<dbReference type="PANTHER" id="PTHR30124">
    <property type="entry name" value="MEMBRANE-BOUND LYTIC MUREIN TRANSGLYCOSYLASE A"/>
    <property type="match status" value="1"/>
</dbReference>
<dbReference type="InterPro" id="IPR007137">
    <property type="entry name" value="DUF348"/>
</dbReference>
<dbReference type="AlphaFoldDB" id="A0A0D1APM2"/>
<evidence type="ECO:0000313" key="4">
    <source>
        <dbReference type="EMBL" id="KIS25074.1"/>
    </source>
</evidence>
<name>A0A0D1APM2_CLOBO</name>
<feature type="transmembrane region" description="Helical" evidence="2">
    <location>
        <begin position="20"/>
        <end position="37"/>
    </location>
</feature>
<keyword evidence="2" id="KW-0472">Membrane</keyword>
<gene>
    <name evidence="4" type="ORF">N495_00405</name>
</gene>
<dbReference type="SMART" id="SM01208">
    <property type="entry name" value="G5"/>
    <property type="match status" value="1"/>
</dbReference>
<dbReference type="GO" id="GO:0008933">
    <property type="term" value="F:peptidoglycan lytic transglycosylase activity"/>
    <property type="evidence" value="ECO:0007669"/>
    <property type="project" value="TreeGrafter"/>
</dbReference>
<dbReference type="PANTHER" id="PTHR30124:SF0">
    <property type="entry name" value="MEMBRANE-BOUND LYTIC MUREIN TRANSGLYCOSYLASE A"/>
    <property type="match status" value="1"/>
</dbReference>
<dbReference type="Gene3D" id="2.40.40.10">
    <property type="entry name" value="RlpA-like domain"/>
    <property type="match status" value="1"/>
</dbReference>
<dbReference type="GO" id="GO:0019867">
    <property type="term" value="C:outer membrane"/>
    <property type="evidence" value="ECO:0007669"/>
    <property type="project" value="InterPro"/>
</dbReference>
<dbReference type="Pfam" id="PF06725">
    <property type="entry name" value="3D"/>
    <property type="match status" value="1"/>
</dbReference>
<sequence length="352" mass="38491">MVEKLKKKIKEHFSNGPKAILIVVVILMISSIIITNMRKTIIVSIDGKESQKITTFKKTYAEALMSKNIQVGPKDKVQPKLEAEIKDGSKLSIKKAVKVNVEVDGKKLAIQSAENNIGNMLKKEGIQVKKLDKVTPSKEEKIKKGLKVTVTRVEEKVVKSKKNMDYETVVKEDDSLEKGDKKVIREGQSGEKEVAIKVVYEDGKEKVRKVVSESIKKQPVSKVVAMGTKVTNVNTLSRGGSVTGTPSGRSLRMRATAYTSSYEDTGKSPGSPDFGVTATGTTARRNSGGYSSIAVDPRVIPLGTKLFVEGYGYAIAEDTGGAIKGNVIDLYFDSNVEVSNWGSRWVNVYILD</sequence>
<dbReference type="Pfam" id="PF03990">
    <property type="entry name" value="DUF348"/>
    <property type="match status" value="2"/>
</dbReference>
<keyword evidence="1" id="KW-0732">Signal</keyword>
<accession>A0A0D1APM2</accession>
<dbReference type="GO" id="GO:0004553">
    <property type="term" value="F:hydrolase activity, hydrolyzing O-glycosyl compounds"/>
    <property type="evidence" value="ECO:0007669"/>
    <property type="project" value="InterPro"/>
</dbReference>
<organism evidence="4 5">
    <name type="scientific">Clostridium botulinum B2 450</name>
    <dbReference type="NCBI Taxonomy" id="1379739"/>
    <lineage>
        <taxon>Bacteria</taxon>
        <taxon>Bacillati</taxon>
        <taxon>Bacillota</taxon>
        <taxon>Clostridia</taxon>
        <taxon>Eubacteriales</taxon>
        <taxon>Clostridiaceae</taxon>
        <taxon>Clostridium</taxon>
    </lineage>
</organism>
<evidence type="ECO:0000256" key="1">
    <source>
        <dbReference type="ARBA" id="ARBA00022729"/>
    </source>
</evidence>
<evidence type="ECO:0000313" key="5">
    <source>
        <dbReference type="Proteomes" id="UP000032250"/>
    </source>
</evidence>
<feature type="domain" description="G5" evidence="3">
    <location>
        <begin position="150"/>
        <end position="230"/>
    </location>
</feature>
<keyword evidence="2" id="KW-1133">Transmembrane helix</keyword>
<comment type="caution">
    <text evidence="4">The sequence shown here is derived from an EMBL/GenBank/DDBJ whole genome shotgun (WGS) entry which is preliminary data.</text>
</comment>
<dbReference type="HOGENOM" id="CLU_036884_0_1_9"/>
<dbReference type="Gene3D" id="2.20.230.10">
    <property type="entry name" value="Resuscitation-promoting factor rpfb"/>
    <property type="match status" value="1"/>
</dbReference>
<dbReference type="InterPro" id="IPR026044">
    <property type="entry name" value="MltA"/>
</dbReference>
<evidence type="ECO:0000259" key="3">
    <source>
        <dbReference type="PROSITE" id="PS51109"/>
    </source>
</evidence>
<reference evidence="4 5" key="1">
    <citation type="submission" date="2014-06" db="EMBL/GenBank/DDBJ databases">
        <title>Genome characterization of distinct group I Clostridium botulinum lineages.</title>
        <authorList>
            <person name="Giordani F."/>
            <person name="Anselmo A."/>
            <person name="Fillo S."/>
            <person name="Palozzi A.M."/>
            <person name="Fortunato A."/>
            <person name="Gentile B."/>
            <person name="Ciammaruconi A."/>
            <person name="Anniballi F."/>
            <person name="De Medici D."/>
            <person name="Lista F."/>
        </authorList>
    </citation>
    <scope>NUCLEOTIDE SEQUENCE [LARGE SCALE GENOMIC DNA]</scope>
    <source>
        <strain evidence="4 5">B2 450</strain>
    </source>
</reference>
<dbReference type="SUPFAM" id="SSF50685">
    <property type="entry name" value="Barwin-like endoglucanases"/>
    <property type="match status" value="1"/>
</dbReference>
<evidence type="ECO:0000256" key="2">
    <source>
        <dbReference type="SAM" id="Phobius"/>
    </source>
</evidence>
<dbReference type="PATRIC" id="fig|1379739.3.peg.381"/>
<dbReference type="CDD" id="cd22786">
    <property type="entry name" value="DPBB_YuiC-like"/>
    <property type="match status" value="1"/>
</dbReference>
<dbReference type="InterPro" id="IPR010611">
    <property type="entry name" value="3D_dom"/>
</dbReference>
<dbReference type="RefSeq" id="WP_003487998.1">
    <property type="nucleotide sequence ID" value="NZ_JXSU01000006.1"/>
</dbReference>
<proteinExistence type="predicted"/>
<dbReference type="OrthoDB" id="9798935at2"/>
<dbReference type="PROSITE" id="PS51109">
    <property type="entry name" value="G5"/>
    <property type="match status" value="1"/>
</dbReference>
<dbReference type="GO" id="GO:0009253">
    <property type="term" value="P:peptidoglycan catabolic process"/>
    <property type="evidence" value="ECO:0007669"/>
    <property type="project" value="TreeGrafter"/>
</dbReference>
<protein>
    <recommendedName>
        <fullName evidence="3">G5 domain-containing protein</fullName>
    </recommendedName>
</protein>
<dbReference type="EMBL" id="JXSU01000006">
    <property type="protein sequence ID" value="KIS25074.1"/>
    <property type="molecule type" value="Genomic_DNA"/>
</dbReference>
<dbReference type="Proteomes" id="UP000032250">
    <property type="component" value="Unassembled WGS sequence"/>
</dbReference>